<accession>A0A6C0D3L5</accession>
<evidence type="ECO:0000313" key="1">
    <source>
        <dbReference type="EMBL" id="QHT10860.1"/>
    </source>
</evidence>
<proteinExistence type="predicted"/>
<reference evidence="1" key="1">
    <citation type="journal article" date="2020" name="Nature">
        <title>Giant virus diversity and host interactions through global metagenomics.</title>
        <authorList>
            <person name="Schulz F."/>
            <person name="Roux S."/>
            <person name="Paez-Espino D."/>
            <person name="Jungbluth S."/>
            <person name="Walsh D.A."/>
            <person name="Denef V.J."/>
            <person name="McMahon K.D."/>
            <person name="Konstantinidis K.T."/>
            <person name="Eloe-Fadrosh E.A."/>
            <person name="Kyrpides N.C."/>
            <person name="Woyke T."/>
        </authorList>
    </citation>
    <scope>NUCLEOTIDE SEQUENCE</scope>
    <source>
        <strain evidence="1">GVMAG-M-3300023174-111</strain>
    </source>
</reference>
<sequence length="97" mass="10453">MSSAEDKSKNTQAPVSVQAVKPSLQETIIRDEVAVKKCCNIVKTDVHICCKCCAYSWAFSLNSIECCCVGLSGLCLAMSKCAIGCKDCLERIDCDGH</sequence>
<dbReference type="EMBL" id="MN739530">
    <property type="protein sequence ID" value="QHT10860.1"/>
    <property type="molecule type" value="Genomic_DNA"/>
</dbReference>
<name>A0A6C0D3L5_9ZZZZ</name>
<dbReference type="AlphaFoldDB" id="A0A6C0D3L5"/>
<organism evidence="1">
    <name type="scientific">viral metagenome</name>
    <dbReference type="NCBI Taxonomy" id="1070528"/>
    <lineage>
        <taxon>unclassified sequences</taxon>
        <taxon>metagenomes</taxon>
        <taxon>organismal metagenomes</taxon>
    </lineage>
</organism>
<protein>
    <submittedName>
        <fullName evidence="1">Uncharacterized protein</fullName>
    </submittedName>
</protein>